<keyword evidence="2" id="KW-0732">Signal</keyword>
<dbReference type="RefSeq" id="WP_088522638.1">
    <property type="nucleotide sequence ID" value="NZ_FYDG01000035.1"/>
</dbReference>
<dbReference type="Proteomes" id="UP000198418">
    <property type="component" value="Unassembled WGS sequence"/>
</dbReference>
<protein>
    <recommendedName>
        <fullName evidence="5">Thioredoxin domain-containing protein</fullName>
    </recommendedName>
</protein>
<sequence>MKVNICSAALASGLMLSCSIHSSAAERCVAEVSKAVDLSKAVLVAQNAEKVPKDVPLLKMVEPNTPSLPAPAPGAGLAAPITIVSPGASDASTAPNPPPIPATTVQKSSSVSGGDNIEQLGMLHVVEDVNKYPALKHVAATGATLLDLGEAHGLRLVAAKVGEQFMILQVTPDGEAVVGGPALELSKARLLTIGGSRVTDLGEMHGLTGLFVSNGAEFQMLYVTPDKEATIAGVMWDSTGKNVTRDQVAKMDGVLPTVEVGDVKKMLGDKGATGGLATVQRAAFGSIGPDGAPVVWMIVDPACSYSIRAFDALKPYADAGRIQLNIVPISILDHEDNGMSTKAALSLLTVPPEGMASAWAQRAFNVPATPSAEAKLQGNGQISEAIKLTGTPTFFFRKPDGLEGRLDGMPNDVKAFVAAVVGRI</sequence>
<dbReference type="Gene3D" id="3.10.450.70">
    <property type="entry name" value="Disulphide bond isomerase, DsbC/G, N-terminal"/>
    <property type="match status" value="1"/>
</dbReference>
<evidence type="ECO:0000313" key="4">
    <source>
        <dbReference type="Proteomes" id="UP000198418"/>
    </source>
</evidence>
<feature type="signal peptide" evidence="2">
    <location>
        <begin position="1"/>
        <end position="24"/>
    </location>
</feature>
<dbReference type="OrthoDB" id="12976at2"/>
<accession>A0A212SF86</accession>
<gene>
    <name evidence="3" type="ORF">SAMN06265338_13515</name>
</gene>
<reference evidence="4" key="1">
    <citation type="submission" date="2017-06" db="EMBL/GenBank/DDBJ databases">
        <authorList>
            <person name="Varghese N."/>
            <person name="Submissions S."/>
        </authorList>
    </citation>
    <scope>NUCLEOTIDE SEQUENCE [LARGE SCALE GENOMIC DNA]</scope>
    <source>
        <strain evidence="4">DSM 137</strain>
    </source>
</reference>
<dbReference type="Gene3D" id="3.40.30.10">
    <property type="entry name" value="Glutaredoxin"/>
    <property type="match status" value="1"/>
</dbReference>
<feature type="region of interest" description="Disordered" evidence="1">
    <location>
        <begin position="88"/>
        <end position="112"/>
    </location>
</feature>
<name>A0A212SF86_RHOAC</name>
<dbReference type="EMBL" id="FYDG01000035">
    <property type="protein sequence ID" value="SNB84372.1"/>
    <property type="molecule type" value="Genomic_DNA"/>
</dbReference>
<dbReference type="AlphaFoldDB" id="A0A212SF86"/>
<evidence type="ECO:0000313" key="3">
    <source>
        <dbReference type="EMBL" id="SNB84372.1"/>
    </source>
</evidence>
<dbReference type="InterPro" id="IPR009094">
    <property type="entry name" value="DiS-bond_isomerase_DsbC/G_N_sf"/>
</dbReference>
<dbReference type="SUPFAM" id="SSF52833">
    <property type="entry name" value="Thioredoxin-like"/>
    <property type="match status" value="1"/>
</dbReference>
<dbReference type="PROSITE" id="PS51257">
    <property type="entry name" value="PROKAR_LIPOPROTEIN"/>
    <property type="match status" value="1"/>
</dbReference>
<proteinExistence type="predicted"/>
<evidence type="ECO:0008006" key="5">
    <source>
        <dbReference type="Google" id="ProtNLM"/>
    </source>
</evidence>
<evidence type="ECO:0000256" key="2">
    <source>
        <dbReference type="SAM" id="SignalP"/>
    </source>
</evidence>
<feature type="chain" id="PRO_5012962366" description="Thioredoxin domain-containing protein" evidence="2">
    <location>
        <begin position="25"/>
        <end position="424"/>
    </location>
</feature>
<organism evidence="3 4">
    <name type="scientific">Rhodoblastus acidophilus</name>
    <name type="common">Rhodopseudomonas acidophila</name>
    <dbReference type="NCBI Taxonomy" id="1074"/>
    <lineage>
        <taxon>Bacteria</taxon>
        <taxon>Pseudomonadati</taxon>
        <taxon>Pseudomonadota</taxon>
        <taxon>Alphaproteobacteria</taxon>
        <taxon>Hyphomicrobiales</taxon>
        <taxon>Rhodoblastaceae</taxon>
        <taxon>Rhodoblastus</taxon>
    </lineage>
</organism>
<dbReference type="GO" id="GO:0042597">
    <property type="term" value="C:periplasmic space"/>
    <property type="evidence" value="ECO:0007669"/>
    <property type="project" value="InterPro"/>
</dbReference>
<keyword evidence="4" id="KW-1185">Reference proteome</keyword>
<dbReference type="InterPro" id="IPR036249">
    <property type="entry name" value="Thioredoxin-like_sf"/>
</dbReference>
<evidence type="ECO:0000256" key="1">
    <source>
        <dbReference type="SAM" id="MobiDB-lite"/>
    </source>
</evidence>